<protein>
    <recommendedName>
        <fullName evidence="3">Copper amine oxidase-like protein</fullName>
    </recommendedName>
</protein>
<dbReference type="RefSeq" id="WP_208848514.1">
    <property type="nucleotide sequence ID" value="NZ_JAGGDJ010000011.1"/>
</dbReference>
<name>A0ABS3WBJ5_9BACL</name>
<gene>
    <name evidence="1" type="ORF">I8J29_15845</name>
</gene>
<evidence type="ECO:0000313" key="2">
    <source>
        <dbReference type="Proteomes" id="UP000670947"/>
    </source>
</evidence>
<accession>A0ABS3WBJ5</accession>
<dbReference type="Proteomes" id="UP000670947">
    <property type="component" value="Unassembled WGS sequence"/>
</dbReference>
<evidence type="ECO:0008006" key="3">
    <source>
        <dbReference type="Google" id="ProtNLM"/>
    </source>
</evidence>
<reference evidence="1 2" key="1">
    <citation type="submission" date="2021-03" db="EMBL/GenBank/DDBJ databases">
        <title>Paenibacillus artemisicola MWE-103 whole genome sequence.</title>
        <authorList>
            <person name="Ham Y.J."/>
        </authorList>
    </citation>
    <scope>NUCLEOTIDE SEQUENCE [LARGE SCALE GENOMIC DNA]</scope>
    <source>
        <strain evidence="1 2">MWE-103</strain>
    </source>
</reference>
<proteinExistence type="predicted"/>
<dbReference type="EMBL" id="JAGGDJ010000011">
    <property type="protein sequence ID" value="MBO7745684.1"/>
    <property type="molecule type" value="Genomic_DNA"/>
</dbReference>
<organism evidence="1 2">
    <name type="scientific">Paenibacillus artemisiicola</name>
    <dbReference type="NCBI Taxonomy" id="1172618"/>
    <lineage>
        <taxon>Bacteria</taxon>
        <taxon>Bacillati</taxon>
        <taxon>Bacillota</taxon>
        <taxon>Bacilli</taxon>
        <taxon>Bacillales</taxon>
        <taxon>Paenibacillaceae</taxon>
        <taxon>Paenibacillus</taxon>
    </lineage>
</organism>
<sequence>MKKRFAVVAVASLAAGIIMGAGFAGQKPITLIVNGMTQQQWPLQDLPAPRIVDGHVMIPAASLTRTYREDVEWNGDTRSIEINPDVWQAGGFGYKAADWPKARNVIYRYLLAVQEPGSDPAAYVSPTFKSDAVWDGVAVMDIQFRDGKENETTYTVRVATVNYYADQDTLFNAVSDYTIDKETLKIVRIASAPGGGRFREYTVLPGIELITQMEG</sequence>
<keyword evidence="2" id="KW-1185">Reference proteome</keyword>
<evidence type="ECO:0000313" key="1">
    <source>
        <dbReference type="EMBL" id="MBO7745684.1"/>
    </source>
</evidence>
<comment type="caution">
    <text evidence="1">The sequence shown here is derived from an EMBL/GenBank/DDBJ whole genome shotgun (WGS) entry which is preliminary data.</text>
</comment>